<reference evidence="1" key="1">
    <citation type="submission" date="2014-11" db="EMBL/GenBank/DDBJ databases">
        <authorList>
            <person name="Amaro Gonzalez C."/>
        </authorList>
    </citation>
    <scope>NUCLEOTIDE SEQUENCE</scope>
</reference>
<evidence type="ECO:0000313" key="1">
    <source>
        <dbReference type="EMBL" id="JAH15358.1"/>
    </source>
</evidence>
<reference evidence="1" key="2">
    <citation type="journal article" date="2015" name="Fish Shellfish Immunol.">
        <title>Early steps in the European eel (Anguilla anguilla)-Vibrio vulnificus interaction in the gills: Role of the RtxA13 toxin.</title>
        <authorList>
            <person name="Callol A."/>
            <person name="Pajuelo D."/>
            <person name="Ebbesson L."/>
            <person name="Teles M."/>
            <person name="MacKenzie S."/>
            <person name="Amaro C."/>
        </authorList>
    </citation>
    <scope>NUCLEOTIDE SEQUENCE</scope>
</reference>
<sequence length="31" mass="3560">MSSPAVWGFFLLFRFLSSKLLAGHAIYISHY</sequence>
<organism evidence="1">
    <name type="scientific">Anguilla anguilla</name>
    <name type="common">European freshwater eel</name>
    <name type="synonym">Muraena anguilla</name>
    <dbReference type="NCBI Taxonomy" id="7936"/>
    <lineage>
        <taxon>Eukaryota</taxon>
        <taxon>Metazoa</taxon>
        <taxon>Chordata</taxon>
        <taxon>Craniata</taxon>
        <taxon>Vertebrata</taxon>
        <taxon>Euteleostomi</taxon>
        <taxon>Actinopterygii</taxon>
        <taxon>Neopterygii</taxon>
        <taxon>Teleostei</taxon>
        <taxon>Anguilliformes</taxon>
        <taxon>Anguillidae</taxon>
        <taxon>Anguilla</taxon>
    </lineage>
</organism>
<name>A0A0E9QGY1_ANGAN</name>
<dbReference type="EMBL" id="GBXM01093219">
    <property type="protein sequence ID" value="JAH15358.1"/>
    <property type="molecule type" value="Transcribed_RNA"/>
</dbReference>
<accession>A0A0E9QGY1</accession>
<dbReference type="AlphaFoldDB" id="A0A0E9QGY1"/>
<proteinExistence type="predicted"/>
<protein>
    <submittedName>
        <fullName evidence="1">Uncharacterized protein</fullName>
    </submittedName>
</protein>